<dbReference type="Pfam" id="PF00106">
    <property type="entry name" value="adh_short"/>
    <property type="match status" value="1"/>
</dbReference>
<dbReference type="EMBL" id="FUYR01000002">
    <property type="protein sequence ID" value="SKB63798.1"/>
    <property type="molecule type" value="Genomic_DNA"/>
</dbReference>
<dbReference type="Proteomes" id="UP000189981">
    <property type="component" value="Unassembled WGS sequence"/>
</dbReference>
<dbReference type="PRINTS" id="PR00080">
    <property type="entry name" value="SDRFAMILY"/>
</dbReference>
<dbReference type="PANTHER" id="PTHR43115">
    <property type="entry name" value="DEHYDROGENASE/REDUCTASE SDR FAMILY MEMBER 11"/>
    <property type="match status" value="1"/>
</dbReference>
<evidence type="ECO:0000256" key="2">
    <source>
        <dbReference type="ARBA" id="ARBA00023002"/>
    </source>
</evidence>
<keyword evidence="5" id="KW-1185">Reference proteome</keyword>
<gene>
    <name evidence="4" type="ORF">SAMN05661099_1957</name>
</gene>
<dbReference type="SUPFAM" id="SSF51735">
    <property type="entry name" value="NAD(P)-binding Rossmann-fold domains"/>
    <property type="match status" value="1"/>
</dbReference>
<proteinExistence type="inferred from homology"/>
<dbReference type="InterPro" id="IPR036291">
    <property type="entry name" value="NAD(P)-bd_dom_sf"/>
</dbReference>
<evidence type="ECO:0000256" key="3">
    <source>
        <dbReference type="RuleBase" id="RU000363"/>
    </source>
</evidence>
<evidence type="ECO:0000313" key="5">
    <source>
        <dbReference type="Proteomes" id="UP000189981"/>
    </source>
</evidence>
<dbReference type="PRINTS" id="PR00081">
    <property type="entry name" value="GDHRDH"/>
</dbReference>
<name>A0A1T5CW82_9SPHI</name>
<comment type="similarity">
    <text evidence="1 3">Belongs to the short-chain dehydrogenases/reductases (SDR) family.</text>
</comment>
<reference evidence="5" key="1">
    <citation type="submission" date="2017-02" db="EMBL/GenBank/DDBJ databases">
        <authorList>
            <person name="Varghese N."/>
            <person name="Submissions S."/>
        </authorList>
    </citation>
    <scope>NUCLEOTIDE SEQUENCE [LARGE SCALE GENOMIC DNA]</scope>
    <source>
        <strain evidence="5">DSM 22385</strain>
    </source>
</reference>
<evidence type="ECO:0000256" key="1">
    <source>
        <dbReference type="ARBA" id="ARBA00006484"/>
    </source>
</evidence>
<dbReference type="GO" id="GO:0016491">
    <property type="term" value="F:oxidoreductase activity"/>
    <property type="evidence" value="ECO:0007669"/>
    <property type="project" value="UniProtKB-KW"/>
</dbReference>
<dbReference type="OrthoDB" id="658698at2"/>
<dbReference type="Gene3D" id="3.40.50.720">
    <property type="entry name" value="NAD(P)-binding Rossmann-like Domain"/>
    <property type="match status" value="1"/>
</dbReference>
<dbReference type="AlphaFoldDB" id="A0A1T5CW82"/>
<keyword evidence="2" id="KW-0560">Oxidoreductase</keyword>
<dbReference type="RefSeq" id="WP_079702503.1">
    <property type="nucleotide sequence ID" value="NZ_FUYR01000002.1"/>
</dbReference>
<dbReference type="InterPro" id="IPR002347">
    <property type="entry name" value="SDR_fam"/>
</dbReference>
<organism evidence="4 5">
    <name type="scientific">Daejeonella lutea</name>
    <dbReference type="NCBI Taxonomy" id="572036"/>
    <lineage>
        <taxon>Bacteria</taxon>
        <taxon>Pseudomonadati</taxon>
        <taxon>Bacteroidota</taxon>
        <taxon>Sphingobacteriia</taxon>
        <taxon>Sphingobacteriales</taxon>
        <taxon>Sphingobacteriaceae</taxon>
        <taxon>Daejeonella</taxon>
    </lineage>
</organism>
<dbReference type="PROSITE" id="PS00061">
    <property type="entry name" value="ADH_SHORT"/>
    <property type="match status" value="1"/>
</dbReference>
<dbReference type="InterPro" id="IPR020904">
    <property type="entry name" value="Sc_DH/Rdtase_CS"/>
</dbReference>
<evidence type="ECO:0000313" key="4">
    <source>
        <dbReference type="EMBL" id="SKB63798.1"/>
    </source>
</evidence>
<accession>A0A1T5CW82</accession>
<dbReference type="STRING" id="572036.SAMN05661099_1957"/>
<dbReference type="CDD" id="cd05233">
    <property type="entry name" value="SDR_c"/>
    <property type="match status" value="1"/>
</dbReference>
<sequence>MIDLNDFWKDRISGKKVLITGGTTGIGREITILLARLGAHCFICGRNQAPLDETIAAVKILTTANHCNGLVADLANEEDIKRIFVSVEKELGGLDILVNNAALPFGGITEGTYADWDYLLRSNLLSYIACSNYALNMGNLSHIVNIGSMSADVRETGSSLYVASKSGIQGFSEALRKELNPKGIKVILIEPGATDTDMQEFTKEEKEEKIRNLEMLKAEDVAISVAFALAQPERSDIVNLQIRPHLQLI</sequence>
<protein>
    <submittedName>
        <fullName evidence="4">NAD(P)-dependent dehydrogenase, short-chain alcohol dehydrogenase family</fullName>
    </submittedName>
</protein>
<dbReference type="PANTHER" id="PTHR43115:SF4">
    <property type="entry name" value="DEHYDROGENASE_REDUCTASE SDR FAMILY MEMBER 11"/>
    <property type="match status" value="1"/>
</dbReference>